<dbReference type="EMBL" id="CP003360">
    <property type="protein sequence ID" value="AFM28031.1"/>
    <property type="molecule type" value="Genomic_DNA"/>
</dbReference>
<dbReference type="STRING" id="706587.Desti_5445"/>
<dbReference type="PANTHER" id="PTHR33741">
    <property type="entry name" value="TRANSMEMBRANE PROTEIN DDB_G0269096-RELATED"/>
    <property type="match status" value="1"/>
</dbReference>
<dbReference type="HOGENOM" id="CLU_040397_2_1_7"/>
<feature type="transmembrane region" description="Helical" evidence="1">
    <location>
        <begin position="23"/>
        <end position="44"/>
    </location>
</feature>
<protein>
    <submittedName>
        <fullName evidence="3">CBS-domain-containing membrane protein</fullName>
    </submittedName>
</protein>
<proteinExistence type="predicted"/>
<evidence type="ECO:0000259" key="2">
    <source>
        <dbReference type="Pfam" id="PF04982"/>
    </source>
</evidence>
<dbReference type="InterPro" id="IPR007065">
    <property type="entry name" value="HPP"/>
</dbReference>
<accession>I4CEP0</accession>
<organism evidence="3 4">
    <name type="scientific">Desulfomonile tiedjei (strain ATCC 49306 / DSM 6799 / DCB-1)</name>
    <dbReference type="NCBI Taxonomy" id="706587"/>
    <lineage>
        <taxon>Bacteria</taxon>
        <taxon>Pseudomonadati</taxon>
        <taxon>Thermodesulfobacteriota</taxon>
        <taxon>Desulfomonilia</taxon>
        <taxon>Desulfomonilales</taxon>
        <taxon>Desulfomonilaceae</taxon>
        <taxon>Desulfomonile</taxon>
    </lineage>
</organism>
<dbReference type="OrthoDB" id="9811720at2"/>
<dbReference type="Pfam" id="PF04982">
    <property type="entry name" value="TM_HPP"/>
    <property type="match status" value="1"/>
</dbReference>
<dbReference type="PANTHER" id="PTHR33741:SF5">
    <property type="entry name" value="TRANSMEMBRANE PROTEIN DDB_G0269096-RELATED"/>
    <property type="match status" value="1"/>
</dbReference>
<feature type="transmembrane region" description="Helical" evidence="1">
    <location>
        <begin position="144"/>
        <end position="165"/>
    </location>
</feature>
<evidence type="ECO:0000313" key="4">
    <source>
        <dbReference type="Proteomes" id="UP000006055"/>
    </source>
</evidence>
<name>I4CEP0_DESTA</name>
<keyword evidence="1" id="KW-0812">Transmembrane</keyword>
<keyword evidence="1" id="KW-0472">Membrane</keyword>
<gene>
    <name evidence="3" type="ordered locus">Desti_5445</name>
</gene>
<evidence type="ECO:0000256" key="1">
    <source>
        <dbReference type="SAM" id="Phobius"/>
    </source>
</evidence>
<dbReference type="RefSeq" id="WP_014813130.1">
    <property type="nucleotide sequence ID" value="NC_018025.1"/>
</dbReference>
<evidence type="ECO:0000313" key="3">
    <source>
        <dbReference type="EMBL" id="AFM28031.1"/>
    </source>
</evidence>
<sequence length="184" mass="19377">MVQNSKILLDETKPAEKVTLRDACRWCLGAFLGIAGLGLVDFTVPSGQDSLLLTSAFGASAVLVFGNRQHFFAQPRSLVGGHVLSALAGVLSFKLLPGHPWLAAGIGTAAAIAAMQLTKTLHPPGGGTALFAVIGPDSIHNMGFSYVIAPAGAGALFLLFTALLVNNIASERRYPEFWIHRKPD</sequence>
<dbReference type="eggNOG" id="COG3448">
    <property type="taxonomic scope" value="Bacteria"/>
</dbReference>
<feature type="transmembrane region" description="Helical" evidence="1">
    <location>
        <begin position="50"/>
        <end position="66"/>
    </location>
</feature>
<keyword evidence="4" id="KW-1185">Reference proteome</keyword>
<dbReference type="InterPro" id="IPR058581">
    <property type="entry name" value="TM_HPP"/>
</dbReference>
<keyword evidence="1" id="KW-1133">Transmembrane helix</keyword>
<feature type="domain" description="HPP transmembrane region" evidence="2">
    <location>
        <begin position="17"/>
        <end position="175"/>
    </location>
</feature>
<dbReference type="AlphaFoldDB" id="I4CEP0"/>
<reference evidence="4" key="1">
    <citation type="submission" date="2012-06" db="EMBL/GenBank/DDBJ databases">
        <title>Complete sequence of chromosome of Desulfomonile tiedjei DSM 6799.</title>
        <authorList>
            <person name="Lucas S."/>
            <person name="Copeland A."/>
            <person name="Lapidus A."/>
            <person name="Glavina del Rio T."/>
            <person name="Dalin E."/>
            <person name="Tice H."/>
            <person name="Bruce D."/>
            <person name="Goodwin L."/>
            <person name="Pitluck S."/>
            <person name="Peters L."/>
            <person name="Ovchinnikova G."/>
            <person name="Zeytun A."/>
            <person name="Lu M."/>
            <person name="Kyrpides N."/>
            <person name="Mavromatis K."/>
            <person name="Ivanova N."/>
            <person name="Brettin T."/>
            <person name="Detter J.C."/>
            <person name="Han C."/>
            <person name="Larimer F."/>
            <person name="Land M."/>
            <person name="Hauser L."/>
            <person name="Markowitz V."/>
            <person name="Cheng J.-F."/>
            <person name="Hugenholtz P."/>
            <person name="Woyke T."/>
            <person name="Wu D."/>
            <person name="Spring S."/>
            <person name="Schroeder M."/>
            <person name="Brambilla E."/>
            <person name="Klenk H.-P."/>
            <person name="Eisen J.A."/>
        </authorList>
    </citation>
    <scope>NUCLEOTIDE SEQUENCE [LARGE SCALE GENOMIC DNA]</scope>
    <source>
        <strain evidence="4">ATCC 49306 / DSM 6799 / DCB-1</strain>
    </source>
</reference>
<dbReference type="Proteomes" id="UP000006055">
    <property type="component" value="Chromosome"/>
</dbReference>
<dbReference type="KEGG" id="dti:Desti_5445"/>